<dbReference type="PROSITE" id="PS51273">
    <property type="entry name" value="GATASE_TYPE_1"/>
    <property type="match status" value="1"/>
</dbReference>
<dbReference type="FunFam" id="3.40.50.300:FF:000009">
    <property type="entry name" value="CTP synthase"/>
    <property type="match status" value="1"/>
</dbReference>
<name>A0ABD5TV59_9EURY</name>
<feature type="binding site" evidence="11">
    <location>
        <position position="67"/>
    </location>
    <ligand>
        <name>L-glutamine</name>
        <dbReference type="ChEBI" id="CHEBI:58359"/>
    </ligand>
</feature>
<evidence type="ECO:0000259" key="12">
    <source>
        <dbReference type="Pfam" id="PF00117"/>
    </source>
</evidence>
<gene>
    <name evidence="11 14" type="primary">pyrG</name>
    <name evidence="14" type="ORF">ACFQEV_05485</name>
</gene>
<evidence type="ECO:0000256" key="6">
    <source>
        <dbReference type="ARBA" id="ARBA00022840"/>
    </source>
</evidence>
<evidence type="ECO:0000256" key="3">
    <source>
        <dbReference type="ARBA" id="ARBA00022598"/>
    </source>
</evidence>
<feature type="binding site" evidence="11">
    <location>
        <begin position="198"/>
        <end position="203"/>
    </location>
    <ligand>
        <name>CTP</name>
        <dbReference type="ChEBI" id="CHEBI:37563"/>
        <note>allosteric inhibitor</note>
    </ligand>
</feature>
<evidence type="ECO:0000256" key="7">
    <source>
        <dbReference type="ARBA" id="ARBA00022842"/>
    </source>
</evidence>
<feature type="active site" evidence="11">
    <location>
        <position position="517"/>
    </location>
</feature>
<comment type="subunit">
    <text evidence="11">Homotetramer.</text>
</comment>
<feature type="binding site" evidence="11">
    <location>
        <position position="26"/>
    </location>
    <ligand>
        <name>CTP</name>
        <dbReference type="ChEBI" id="CHEBI:37563"/>
        <note>allosteric inhibitor</note>
    </ligand>
</feature>
<keyword evidence="9 11" id="KW-0665">Pyrimidine biosynthesis</keyword>
<dbReference type="PANTHER" id="PTHR11550:SF0">
    <property type="entry name" value="CTP SYNTHASE-RELATED"/>
    <property type="match status" value="1"/>
</dbReference>
<feature type="binding site" evidence="11">
    <location>
        <begin position="27"/>
        <end position="32"/>
    </location>
    <ligand>
        <name>ATP</name>
        <dbReference type="ChEBI" id="CHEBI:30616"/>
    </ligand>
</feature>
<keyword evidence="6 11" id="KW-0067">ATP-binding</keyword>
<feature type="binding site" evidence="11">
    <location>
        <position position="364"/>
    </location>
    <ligand>
        <name>L-glutamine</name>
        <dbReference type="ChEBI" id="CHEBI:58359"/>
    </ligand>
</feature>
<sequence length="553" mass="61460">MPKEPETGYDPSLGRKFIFVTGGVMSGLGKGITAASTGRLLSNAGFDVTAVKVDPYLNVDAGTMNPYQHGEVYVLKDGGEVDLDLGNYERFLGTDMTSDHNVTTGKTYQHVIQKERSGDYLGKTVQIIPHITDDIKRRIREAAEGTDVCIVEVGGTVGDIEGMPYLEALRQFAHEEDEGDILFTHVTLVPYSKNGEQKTKPTQHSVKELRSTGLQPDILVGRSSDKLDPGTKEKIALFCDVPTDAVFSNPDVKDIYHVPLMVEEEGLDEYVMERLNLAEEALPKGERDNRWRELVTRERTESVDIALVGKYDLEDAYMSVHEALKHAGIERRTDVNVLWVDSDEMLDKHADRLKGADGVVVPGGFGTRGTAGKIEAIRYCRENDVPFLGLCLGFQMAVIEHARNVLGLEGAHSAELDPDTDHPVIDLLPEQYELDEMGGTMRLGAHETDIEPGSLAERVYGDTSCTERHRHRYEVNPEYIDRLESGALSFSGRAANRMEILERDDHPYFLGTQFHPEFRSRPDRASPPFVGFLDAVLGQLDARDVARDEEVEA</sequence>
<evidence type="ECO:0000256" key="8">
    <source>
        <dbReference type="ARBA" id="ARBA00022962"/>
    </source>
</evidence>
<dbReference type="Pfam" id="PF00117">
    <property type="entry name" value="GATase"/>
    <property type="match status" value="1"/>
</dbReference>
<proteinExistence type="inferred from homology"/>
<evidence type="ECO:0000256" key="5">
    <source>
        <dbReference type="ARBA" id="ARBA00022741"/>
    </source>
</evidence>
<feature type="binding site" evidence="11">
    <location>
        <position position="234"/>
    </location>
    <ligand>
        <name>CTP</name>
        <dbReference type="ChEBI" id="CHEBI:37563"/>
        <note>allosteric inhibitor</note>
    </ligand>
</feature>
<dbReference type="InterPro" id="IPR029062">
    <property type="entry name" value="Class_I_gatase-like"/>
</dbReference>
<dbReference type="GO" id="GO:0005524">
    <property type="term" value="F:ATP binding"/>
    <property type="evidence" value="ECO:0007669"/>
    <property type="project" value="UniProtKB-KW"/>
</dbReference>
<dbReference type="GO" id="GO:0044210">
    <property type="term" value="P:'de novo' CTP biosynthetic process"/>
    <property type="evidence" value="ECO:0007669"/>
    <property type="project" value="UniProtKB-UniRule"/>
</dbReference>
<dbReference type="InterPro" id="IPR017926">
    <property type="entry name" value="GATASE"/>
</dbReference>
<evidence type="ECO:0000256" key="9">
    <source>
        <dbReference type="ARBA" id="ARBA00022975"/>
    </source>
</evidence>
<dbReference type="NCBIfam" id="TIGR00337">
    <property type="entry name" value="PyrG"/>
    <property type="match status" value="1"/>
</dbReference>
<dbReference type="CDD" id="cd03113">
    <property type="entry name" value="CTPS_N"/>
    <property type="match status" value="1"/>
</dbReference>
<dbReference type="GO" id="GO:0003883">
    <property type="term" value="F:CTP synthase activity"/>
    <property type="evidence" value="ECO:0007669"/>
    <property type="project" value="UniProtKB-UniRule"/>
</dbReference>
<evidence type="ECO:0000256" key="10">
    <source>
        <dbReference type="ARBA" id="ARBA00047781"/>
    </source>
</evidence>
<evidence type="ECO:0000313" key="15">
    <source>
        <dbReference type="Proteomes" id="UP001596408"/>
    </source>
</evidence>
<feature type="binding site" evidence="11">
    <location>
        <begin position="392"/>
        <end position="395"/>
    </location>
    <ligand>
        <name>L-glutamine</name>
        <dbReference type="ChEBI" id="CHEBI:58359"/>
    </ligand>
</feature>
<protein>
    <recommendedName>
        <fullName evidence="11">CTP synthase</fullName>
        <ecNumber evidence="11">6.3.4.2</ecNumber>
    </recommendedName>
    <alternativeName>
        <fullName evidence="11">Cytidine 5'-triphosphate synthase</fullName>
    </alternativeName>
    <alternativeName>
        <fullName evidence="11">Cytidine triphosphate synthetase</fullName>
        <shortName evidence="11">CTP synthetase</shortName>
        <shortName evidence="11">CTPS</shortName>
    </alternativeName>
    <alternativeName>
        <fullName evidence="11">UTP--ammonia ligase</fullName>
    </alternativeName>
</protein>
<feature type="binding site" evidence="11">
    <location>
        <position position="252"/>
    </location>
    <ligand>
        <name>ATP</name>
        <dbReference type="ChEBI" id="CHEBI:30616"/>
    </ligand>
</feature>
<keyword evidence="7 11" id="KW-0460">Magnesium</keyword>
<comment type="catalytic activity">
    <reaction evidence="10 11">
        <text>UTP + L-glutamine + ATP + H2O = CTP + L-glutamate + ADP + phosphate + 2 H(+)</text>
        <dbReference type="Rhea" id="RHEA:26426"/>
        <dbReference type="ChEBI" id="CHEBI:15377"/>
        <dbReference type="ChEBI" id="CHEBI:15378"/>
        <dbReference type="ChEBI" id="CHEBI:29985"/>
        <dbReference type="ChEBI" id="CHEBI:30616"/>
        <dbReference type="ChEBI" id="CHEBI:37563"/>
        <dbReference type="ChEBI" id="CHEBI:43474"/>
        <dbReference type="ChEBI" id="CHEBI:46398"/>
        <dbReference type="ChEBI" id="CHEBI:58359"/>
        <dbReference type="ChEBI" id="CHEBI:456216"/>
        <dbReference type="EC" id="6.3.4.2"/>
    </reaction>
</comment>
<comment type="activity regulation">
    <text evidence="11">Allosterically activated by GTP, when glutamine is the substrate; GTP has no effect on the reaction when ammonia is the substrate. The allosteric effector GTP functions by stabilizing the protein conformation that binds the tetrahedral intermediate(s) formed during glutamine hydrolysis. Inhibited by the product CTP, via allosteric rather than competitive inhibition.</text>
</comment>
<dbReference type="EC" id="6.3.4.2" evidence="11"/>
<evidence type="ECO:0000259" key="13">
    <source>
        <dbReference type="Pfam" id="PF06418"/>
    </source>
</evidence>
<feature type="domain" description="CTP synthase N-terminal" evidence="13">
    <location>
        <begin position="16"/>
        <end position="277"/>
    </location>
</feature>
<dbReference type="RefSeq" id="WP_379693396.1">
    <property type="nucleotide sequence ID" value="NZ_JBHSXH010000009.1"/>
</dbReference>
<feature type="region of interest" description="Amidoligase domain" evidence="11">
    <location>
        <begin position="1"/>
        <end position="277"/>
    </location>
</feature>
<dbReference type="InterPro" id="IPR033828">
    <property type="entry name" value="GATase1_CTP_Synthase"/>
</dbReference>
<dbReference type="NCBIfam" id="NF003792">
    <property type="entry name" value="PRK05380.1"/>
    <property type="match status" value="1"/>
</dbReference>
<accession>A0ABD5TV59</accession>
<evidence type="ECO:0000313" key="14">
    <source>
        <dbReference type="EMBL" id="MFC6824450.1"/>
    </source>
</evidence>
<dbReference type="InterPro" id="IPR017456">
    <property type="entry name" value="CTP_synthase_N"/>
</dbReference>
<dbReference type="SUPFAM" id="SSF52317">
    <property type="entry name" value="Class I glutamine amidotransferase-like"/>
    <property type="match status" value="1"/>
</dbReference>
<evidence type="ECO:0000256" key="1">
    <source>
        <dbReference type="ARBA" id="ARBA00005171"/>
    </source>
</evidence>
<dbReference type="Pfam" id="PF06418">
    <property type="entry name" value="CTP_synth_N"/>
    <property type="match status" value="1"/>
</dbReference>
<dbReference type="EMBL" id="JBHSXH010000009">
    <property type="protein sequence ID" value="MFC6824450.1"/>
    <property type="molecule type" value="Genomic_DNA"/>
</dbReference>
<dbReference type="Proteomes" id="UP001596408">
    <property type="component" value="Unassembled WGS sequence"/>
</dbReference>
<feature type="active site" description="Nucleophile; for glutamine hydrolysis" evidence="11">
    <location>
        <position position="391"/>
    </location>
</feature>
<feature type="binding site" evidence="11">
    <location>
        <position position="84"/>
    </location>
    <ligand>
        <name>Mg(2+)</name>
        <dbReference type="ChEBI" id="CHEBI:18420"/>
    </ligand>
</feature>
<feature type="binding site" evidence="11">
    <location>
        <position position="26"/>
    </location>
    <ligand>
        <name>UTP</name>
        <dbReference type="ChEBI" id="CHEBI:46398"/>
    </ligand>
</feature>
<evidence type="ECO:0000256" key="4">
    <source>
        <dbReference type="ARBA" id="ARBA00022723"/>
    </source>
</evidence>
<organism evidence="14 15">
    <name type="scientific">Halopelagius fulvigenes</name>
    <dbReference type="NCBI Taxonomy" id="1198324"/>
    <lineage>
        <taxon>Archaea</taxon>
        <taxon>Methanobacteriati</taxon>
        <taxon>Methanobacteriota</taxon>
        <taxon>Stenosarchaea group</taxon>
        <taxon>Halobacteria</taxon>
        <taxon>Halobacteriales</taxon>
        <taxon>Haloferacaceae</taxon>
    </lineage>
</organism>
<evidence type="ECO:0000256" key="11">
    <source>
        <dbReference type="HAMAP-Rule" id="MF_01227"/>
    </source>
</evidence>
<feature type="domain" description="Glutamine amidotransferase" evidence="12">
    <location>
        <begin position="314"/>
        <end position="534"/>
    </location>
</feature>
<dbReference type="InterPro" id="IPR027417">
    <property type="entry name" value="P-loop_NTPase"/>
</dbReference>
<comment type="caution">
    <text evidence="14">The sequence shown here is derived from an EMBL/GenBank/DDBJ whole genome shotgun (WGS) entry which is preliminary data.</text>
</comment>
<feature type="binding site" evidence="11">
    <location>
        <begin position="198"/>
        <end position="203"/>
    </location>
    <ligand>
        <name>UTP</name>
        <dbReference type="ChEBI" id="CHEBI:46398"/>
    </ligand>
</feature>
<dbReference type="InterPro" id="IPR004468">
    <property type="entry name" value="CTP_synthase"/>
</dbReference>
<keyword evidence="15" id="KW-1185">Reference proteome</keyword>
<dbReference type="AlphaFoldDB" id="A0ABD5TV59"/>
<keyword evidence="8 11" id="KW-0315">Glutamine amidotransferase</keyword>
<feature type="active site" evidence="11">
    <location>
        <position position="515"/>
    </location>
</feature>
<dbReference type="Gene3D" id="3.40.50.880">
    <property type="match status" value="1"/>
</dbReference>
<comment type="function">
    <text evidence="11">Catalyzes the ATP-dependent amination of UTP to CTP with either L-glutamine or ammonia as the source of nitrogen. Regulates intracellular CTP levels through interactions with the four ribonucleotide triphosphates.</text>
</comment>
<dbReference type="GO" id="GO:0046872">
    <property type="term" value="F:metal ion binding"/>
    <property type="evidence" value="ECO:0007669"/>
    <property type="project" value="UniProtKB-KW"/>
</dbReference>
<dbReference type="Gene3D" id="3.40.50.300">
    <property type="entry name" value="P-loop containing nucleotide triphosphate hydrolases"/>
    <property type="match status" value="1"/>
</dbReference>
<comment type="catalytic activity">
    <reaction evidence="11">
        <text>L-glutamine + H2O = L-glutamate + NH4(+)</text>
        <dbReference type="Rhea" id="RHEA:15889"/>
        <dbReference type="ChEBI" id="CHEBI:15377"/>
        <dbReference type="ChEBI" id="CHEBI:28938"/>
        <dbReference type="ChEBI" id="CHEBI:29985"/>
        <dbReference type="ChEBI" id="CHEBI:58359"/>
    </reaction>
</comment>
<feature type="binding site" evidence="11">
    <location>
        <position position="472"/>
    </location>
    <ligand>
        <name>L-glutamine</name>
        <dbReference type="ChEBI" id="CHEBI:58359"/>
    </ligand>
</feature>
<dbReference type="CDD" id="cd01746">
    <property type="entry name" value="GATase1_CTP_Synthase"/>
    <property type="match status" value="1"/>
</dbReference>
<dbReference type="PANTHER" id="PTHR11550">
    <property type="entry name" value="CTP SYNTHASE"/>
    <property type="match status" value="1"/>
</dbReference>
<keyword evidence="3 11" id="KW-0436">Ligase</keyword>
<dbReference type="GO" id="GO:0097268">
    <property type="term" value="C:cytoophidium"/>
    <property type="evidence" value="ECO:0007669"/>
    <property type="project" value="UniProtKB-ARBA"/>
</dbReference>
<dbReference type="SUPFAM" id="SSF52540">
    <property type="entry name" value="P-loop containing nucleoside triphosphate hydrolases"/>
    <property type="match status" value="1"/>
</dbReference>
<comment type="pathway">
    <text evidence="1 11">Pyrimidine metabolism; CTP biosynthesis via de novo pathway; CTP from UDP: step 2/2.</text>
</comment>
<keyword evidence="5 11" id="KW-0547">Nucleotide-binding</keyword>
<comment type="caution">
    <text evidence="11">Lacks conserved residue(s) required for the propagation of feature annotation.</text>
</comment>
<feature type="binding site" evidence="11">
    <location>
        <position position="415"/>
    </location>
    <ligand>
        <name>L-glutamine</name>
        <dbReference type="ChEBI" id="CHEBI:58359"/>
    </ligand>
</feature>
<reference evidence="14 15" key="1">
    <citation type="journal article" date="2019" name="Int. J. Syst. Evol. Microbiol.">
        <title>The Global Catalogue of Microorganisms (GCM) 10K type strain sequencing project: providing services to taxonomists for standard genome sequencing and annotation.</title>
        <authorList>
            <consortium name="The Broad Institute Genomics Platform"/>
            <consortium name="The Broad Institute Genome Sequencing Center for Infectious Disease"/>
            <person name="Wu L."/>
            <person name="Ma J."/>
        </authorList>
    </citation>
    <scope>NUCLEOTIDE SEQUENCE [LARGE SCALE GENOMIC DNA]</scope>
    <source>
        <strain evidence="14 15">YIM 94188</strain>
    </source>
</reference>
<evidence type="ECO:0000256" key="2">
    <source>
        <dbReference type="ARBA" id="ARBA00007533"/>
    </source>
</evidence>
<feature type="binding site" evidence="11">
    <location>
        <begin position="159"/>
        <end position="161"/>
    </location>
    <ligand>
        <name>CTP</name>
        <dbReference type="ChEBI" id="CHEBI:37563"/>
        <note>allosteric inhibitor</note>
    </ligand>
</feature>
<dbReference type="HAMAP" id="MF_01227">
    <property type="entry name" value="PyrG"/>
    <property type="match status" value="1"/>
</dbReference>
<feature type="binding site" evidence="11">
    <location>
        <position position="152"/>
    </location>
    <ligand>
        <name>Mg(2+)</name>
        <dbReference type="ChEBI" id="CHEBI:18420"/>
    </ligand>
</feature>
<feature type="binding site" evidence="11">
    <location>
        <position position="234"/>
    </location>
    <ligand>
        <name>UTP</name>
        <dbReference type="ChEBI" id="CHEBI:46398"/>
    </ligand>
</feature>
<dbReference type="FunFam" id="3.40.50.880:FF:000002">
    <property type="entry name" value="CTP synthase"/>
    <property type="match status" value="1"/>
</dbReference>
<keyword evidence="4 11" id="KW-0479">Metal-binding</keyword>
<comment type="similarity">
    <text evidence="2 11">Belongs to the CTP synthase family.</text>
</comment>
<comment type="miscellaneous">
    <text evidence="11">CTPSs have evolved a hybrid strategy for distinguishing between UTP and CTP. The overlapping regions of the product feedback inhibitory and substrate sites recognize a common feature in both compounds, the triphosphate moiety. To differentiate isosteric substrate and product pyrimidine rings, an additional pocket far from the expected kinase/ligase catalytic site, specifically recognizes the cytosine and ribose portions of the product inhibitor.</text>
</comment>
<feature type="binding site" evidence="11">
    <location>
        <position position="84"/>
    </location>
    <ligand>
        <name>ATP</name>
        <dbReference type="ChEBI" id="CHEBI:30616"/>
    </ligand>
</feature>
<comment type="catalytic activity">
    <reaction evidence="11">
        <text>UTP + NH4(+) + ATP = CTP + ADP + phosphate + 2 H(+)</text>
        <dbReference type="Rhea" id="RHEA:16597"/>
        <dbReference type="ChEBI" id="CHEBI:15378"/>
        <dbReference type="ChEBI" id="CHEBI:28938"/>
        <dbReference type="ChEBI" id="CHEBI:30616"/>
        <dbReference type="ChEBI" id="CHEBI:37563"/>
        <dbReference type="ChEBI" id="CHEBI:43474"/>
        <dbReference type="ChEBI" id="CHEBI:46398"/>
        <dbReference type="ChEBI" id="CHEBI:456216"/>
    </reaction>
</comment>